<dbReference type="PANTHER" id="PTHR24421">
    <property type="entry name" value="NITRATE/NITRITE SENSOR PROTEIN NARX-RELATED"/>
    <property type="match status" value="1"/>
</dbReference>
<dbReference type="Pfam" id="PF02518">
    <property type="entry name" value="HATPase_c"/>
    <property type="match status" value="1"/>
</dbReference>
<organism evidence="8 9">
    <name type="scientific">Glaciihabitans arcticus</name>
    <dbReference type="NCBI Taxonomy" id="2668039"/>
    <lineage>
        <taxon>Bacteria</taxon>
        <taxon>Bacillati</taxon>
        <taxon>Actinomycetota</taxon>
        <taxon>Actinomycetes</taxon>
        <taxon>Micrococcales</taxon>
        <taxon>Microbacteriaceae</taxon>
        <taxon>Glaciihabitans</taxon>
    </lineage>
</organism>
<dbReference type="Gene3D" id="3.30.565.10">
    <property type="entry name" value="Histidine kinase-like ATPase, C-terminal domain"/>
    <property type="match status" value="1"/>
</dbReference>
<dbReference type="CDD" id="cd16917">
    <property type="entry name" value="HATPase_UhpB-NarQ-NarX-like"/>
    <property type="match status" value="1"/>
</dbReference>
<accession>A0A4Q9GUU6</accession>
<dbReference type="EC" id="2.7.13.3" evidence="2"/>
<sequence length="405" mass="42577">MTAEAARIVVLPRELASGVITTAVSRAALGVAIASVLVAIPLVIDVLIDRGAADAIPFPVGCLVAILALLVLMGWRPTTFTRLLFLGAGTVLSFMYALSLAEVDDALYADAGFMFNRPLLALVLVGGGLRRPLSGFLWGALGFFCAAVVTVATPLWLGVRFVPSWATIMSLGVVSAAYLAIALIHASQQRNVPDLVKLEQDTRRLDLENQFEQRAAAIVHDTVLSDLTVVMTSSGALDERARDRLRADVATLGDTTWLRESAPAAAIESADAGLRNGLISLVSLYQWRGLTVDVADDSDHVVLFSPATSSTAGAALAACLDNVLNHSGVSTAEVVLGSTPEEVTIMVIDDGVGFDPKSISGDRLGIRTSIVQRIESLGGSVRIFSRPGHGTSVLMSIPNRPGPDA</sequence>
<feature type="domain" description="Histidine kinase/HSP90-like ATPase" evidence="7">
    <location>
        <begin position="315"/>
        <end position="399"/>
    </location>
</feature>
<evidence type="ECO:0000256" key="1">
    <source>
        <dbReference type="ARBA" id="ARBA00000085"/>
    </source>
</evidence>
<comment type="caution">
    <text evidence="8">The sequence shown here is derived from an EMBL/GenBank/DDBJ whole genome shotgun (WGS) entry which is preliminary data.</text>
</comment>
<dbReference type="InterPro" id="IPR003594">
    <property type="entry name" value="HATPase_dom"/>
</dbReference>
<evidence type="ECO:0000313" key="8">
    <source>
        <dbReference type="EMBL" id="TBN57388.1"/>
    </source>
</evidence>
<protein>
    <recommendedName>
        <fullName evidence="2">histidine kinase</fullName>
        <ecNumber evidence="2">2.7.13.3</ecNumber>
    </recommendedName>
</protein>
<feature type="transmembrane region" description="Helical" evidence="6">
    <location>
        <begin position="56"/>
        <end position="75"/>
    </location>
</feature>
<keyword evidence="9" id="KW-1185">Reference proteome</keyword>
<dbReference type="EMBL" id="SISG01000001">
    <property type="protein sequence ID" value="TBN57388.1"/>
    <property type="molecule type" value="Genomic_DNA"/>
</dbReference>
<evidence type="ECO:0000256" key="2">
    <source>
        <dbReference type="ARBA" id="ARBA00012438"/>
    </source>
</evidence>
<dbReference type="Proteomes" id="UP000294194">
    <property type="component" value="Unassembled WGS sequence"/>
</dbReference>
<feature type="transmembrane region" description="Helical" evidence="6">
    <location>
        <begin position="165"/>
        <end position="184"/>
    </location>
</feature>
<dbReference type="GO" id="GO:0004673">
    <property type="term" value="F:protein histidine kinase activity"/>
    <property type="evidence" value="ECO:0007669"/>
    <property type="project" value="UniProtKB-EC"/>
</dbReference>
<feature type="transmembrane region" description="Helical" evidence="6">
    <location>
        <begin position="136"/>
        <end position="159"/>
    </location>
</feature>
<evidence type="ECO:0000256" key="3">
    <source>
        <dbReference type="ARBA" id="ARBA00022679"/>
    </source>
</evidence>
<dbReference type="AlphaFoldDB" id="A0A4Q9GUU6"/>
<dbReference type="PANTHER" id="PTHR24421:SF10">
    <property type="entry name" value="NITRATE_NITRITE SENSOR PROTEIN NARQ"/>
    <property type="match status" value="1"/>
</dbReference>
<keyword evidence="4" id="KW-0418">Kinase</keyword>
<evidence type="ECO:0000256" key="4">
    <source>
        <dbReference type="ARBA" id="ARBA00022777"/>
    </source>
</evidence>
<dbReference type="InterPro" id="IPR050482">
    <property type="entry name" value="Sensor_HK_TwoCompSys"/>
</dbReference>
<feature type="transmembrane region" description="Helical" evidence="6">
    <location>
        <begin position="23"/>
        <end position="44"/>
    </location>
</feature>
<dbReference type="SUPFAM" id="SSF55874">
    <property type="entry name" value="ATPase domain of HSP90 chaperone/DNA topoisomerase II/histidine kinase"/>
    <property type="match status" value="1"/>
</dbReference>
<keyword evidence="6" id="KW-1133">Transmembrane helix</keyword>
<gene>
    <name evidence="8" type="ORF">EYE40_08240</name>
</gene>
<dbReference type="GO" id="GO:0000160">
    <property type="term" value="P:phosphorelay signal transduction system"/>
    <property type="evidence" value="ECO:0007669"/>
    <property type="project" value="UniProtKB-KW"/>
</dbReference>
<evidence type="ECO:0000256" key="6">
    <source>
        <dbReference type="SAM" id="Phobius"/>
    </source>
</evidence>
<evidence type="ECO:0000313" key="9">
    <source>
        <dbReference type="Proteomes" id="UP000294194"/>
    </source>
</evidence>
<keyword evidence="6" id="KW-0472">Membrane</keyword>
<keyword evidence="3" id="KW-0808">Transferase</keyword>
<evidence type="ECO:0000259" key="7">
    <source>
        <dbReference type="Pfam" id="PF02518"/>
    </source>
</evidence>
<feature type="transmembrane region" description="Helical" evidence="6">
    <location>
        <begin position="82"/>
        <end position="101"/>
    </location>
</feature>
<feature type="transmembrane region" description="Helical" evidence="6">
    <location>
        <begin position="107"/>
        <end position="129"/>
    </location>
</feature>
<proteinExistence type="predicted"/>
<keyword evidence="5" id="KW-0902">Two-component regulatory system</keyword>
<dbReference type="RefSeq" id="WP_130981499.1">
    <property type="nucleotide sequence ID" value="NZ_SISG01000001.1"/>
</dbReference>
<reference evidence="9" key="1">
    <citation type="submission" date="2019-02" db="EMBL/GenBank/DDBJ databases">
        <title>Glaciihabitans arcticus sp. nov., a psychrotolerant bacterium isolated from polar soil.</title>
        <authorList>
            <person name="Dahal R.H."/>
        </authorList>
    </citation>
    <scope>NUCLEOTIDE SEQUENCE [LARGE SCALE GENOMIC DNA]</scope>
    <source>
        <strain evidence="9">RP-3-7</strain>
    </source>
</reference>
<name>A0A4Q9GUU6_9MICO</name>
<keyword evidence="6" id="KW-0812">Transmembrane</keyword>
<evidence type="ECO:0000256" key="5">
    <source>
        <dbReference type="ARBA" id="ARBA00023012"/>
    </source>
</evidence>
<comment type="catalytic activity">
    <reaction evidence="1">
        <text>ATP + protein L-histidine = ADP + protein N-phospho-L-histidine.</text>
        <dbReference type="EC" id="2.7.13.3"/>
    </reaction>
</comment>
<dbReference type="InterPro" id="IPR036890">
    <property type="entry name" value="HATPase_C_sf"/>
</dbReference>